<feature type="domain" description="KAP NTPase" evidence="1">
    <location>
        <begin position="33"/>
        <end position="301"/>
    </location>
</feature>
<dbReference type="eggNOG" id="COG4928">
    <property type="taxonomic scope" value="Bacteria"/>
</dbReference>
<reference evidence="2" key="1">
    <citation type="submission" date="2006-03" db="EMBL/GenBank/DDBJ databases">
        <authorList>
            <person name="Bowman J."/>
            <person name="Ferriera S."/>
            <person name="Johnson J."/>
            <person name="Kravitz S."/>
            <person name="Halpern A."/>
            <person name="Remington K."/>
            <person name="Beeson K."/>
            <person name="Tran B."/>
            <person name="Rogers Y.-H."/>
            <person name="Friedman R."/>
            <person name="Venter J.C."/>
        </authorList>
    </citation>
    <scope>NUCLEOTIDE SEQUENCE [LARGE SCALE GENOMIC DNA]</scope>
    <source>
        <strain evidence="2">ATCC 700755</strain>
    </source>
</reference>
<organism evidence="2 3">
    <name type="scientific">Psychroflexus torquis (strain ATCC 700755 / CIP 106069 / ACAM 623)</name>
    <dbReference type="NCBI Taxonomy" id="313595"/>
    <lineage>
        <taxon>Bacteria</taxon>
        <taxon>Pseudomonadati</taxon>
        <taxon>Bacteroidota</taxon>
        <taxon>Flavobacteriia</taxon>
        <taxon>Flavobacteriales</taxon>
        <taxon>Flavobacteriaceae</taxon>
        <taxon>Psychroflexus</taxon>
    </lineage>
</organism>
<proteinExistence type="predicted"/>
<dbReference type="InterPro" id="IPR027417">
    <property type="entry name" value="P-loop_NTPase"/>
</dbReference>
<reference evidence="2" key="2">
    <citation type="submission" date="2012-09" db="EMBL/GenBank/DDBJ databases">
        <title>The complete sequence of Psychroflexus torquis an extreme psychrophile from sea-ice that is stimulated by light.</title>
        <authorList>
            <person name="Feng S."/>
            <person name="Powell S.M."/>
            <person name="Bowman J.P."/>
        </authorList>
    </citation>
    <scope>NUCLEOTIDE SEQUENCE [LARGE SCALE GENOMIC DNA]</scope>
    <source>
        <strain evidence="2">ATCC 700755</strain>
    </source>
</reference>
<dbReference type="Proteomes" id="UP000008514">
    <property type="component" value="Chromosome"/>
</dbReference>
<dbReference type="EMBL" id="CP003879">
    <property type="protein sequence ID" value="AFU69854.1"/>
    <property type="molecule type" value="Genomic_DNA"/>
</dbReference>
<gene>
    <name evidence="2" type="ordered locus">P700755_003200</name>
</gene>
<protein>
    <submittedName>
        <fullName evidence="2">KAP family P-loop NTPase domain protein</fullName>
    </submittedName>
</protein>
<dbReference type="OrthoDB" id="88903at2"/>
<dbReference type="Pfam" id="PF07693">
    <property type="entry name" value="KAP_NTPase"/>
    <property type="match status" value="1"/>
</dbReference>
<dbReference type="AlphaFoldDB" id="K4IHK9"/>
<evidence type="ECO:0000313" key="2">
    <source>
        <dbReference type="EMBL" id="AFU69854.1"/>
    </source>
</evidence>
<dbReference type="Gene3D" id="3.40.50.300">
    <property type="entry name" value="P-loop containing nucleotide triphosphate hydrolases"/>
    <property type="match status" value="1"/>
</dbReference>
<dbReference type="InterPro" id="IPR011646">
    <property type="entry name" value="KAP_P-loop"/>
</dbReference>
<dbReference type="KEGG" id="ptq:P700755_003200"/>
<dbReference type="SUPFAM" id="SSF52540">
    <property type="entry name" value="P-loop containing nucleoside triphosphate hydrolases"/>
    <property type="match status" value="1"/>
</dbReference>
<name>K4IHK9_PSYTT</name>
<dbReference type="HOGENOM" id="CLU_022182_1_0_10"/>
<evidence type="ECO:0000313" key="3">
    <source>
        <dbReference type="Proteomes" id="UP000008514"/>
    </source>
</evidence>
<sequence length="674" mass="79459">MFFMWELLYNIIKNLKSKLKMETSENTSDINQNVKNYLNDYIKMENPQYAVMITGKWGCGKTFFVKDELETWINRDKISDDELKRNPIYISVYGISNIKQLVQKIKEKISPLLYSKSAEILKKIGAGIIKTAIKVDFNSNDEGTYSLQSELDLISIFKSNDANIKGKKVFIFDDLERSEIPLNQLFGFINEFVEHHQCKVILVCDEEKLIDQNLAKSIKDNQEEEKEEKTPYRLAYKDFKEKLVGQTLSIEADYELAVATFIDKKADKQKIFFNENIELILKIFKASKTDNLRILRQFFSDFERFIQPIDNEYGRDKEINSLKVPVMVNFLILYLEYKSGNDKVEELSSYIGVIATGFYFSLIDRKVPDYEINFDTNYGQIIRNFNLNLTTIIPDYLIFSDFINKGKNDYLDSDVTKLVEEVLNNKKDEIPSWRKLYKWGKLDNTEFTSLLDLEFKKFVEEQIDNIGVLTHLFYIFHNLKKHQIFDKENDINTSYIKNIEIILNNSNDFEPQIKEFAFNLNYQNRDLEIDNIKDVEGVIRKVNKLISKHEFKIVQKKIIEIVESLCDGNIDKLEEDLQTRQAFGSKVYWSHNIFDGVDPDKLYNKFFLIGIDSQLNFLEMLKHKRYKSAEYIGTEKEFLQNFNIKLIERLKEVELVEKVRLKKYVEILNEIITL</sequence>
<dbReference type="STRING" id="313595.P700755_003200"/>
<keyword evidence="3" id="KW-1185">Reference proteome</keyword>
<evidence type="ECO:0000259" key="1">
    <source>
        <dbReference type="Pfam" id="PF07693"/>
    </source>
</evidence>
<accession>K4IHK9</accession>